<dbReference type="NCBIfam" id="TIGR03026">
    <property type="entry name" value="NDP-sugDHase"/>
    <property type="match status" value="1"/>
</dbReference>
<evidence type="ECO:0000256" key="3">
    <source>
        <dbReference type="PIRNR" id="PIRNR000124"/>
    </source>
</evidence>
<dbReference type="AlphaFoldDB" id="A0A841BRE3"/>
<dbReference type="GO" id="GO:0000271">
    <property type="term" value="P:polysaccharide biosynthetic process"/>
    <property type="evidence" value="ECO:0007669"/>
    <property type="project" value="InterPro"/>
</dbReference>
<evidence type="ECO:0000256" key="1">
    <source>
        <dbReference type="ARBA" id="ARBA00023002"/>
    </source>
</evidence>
<dbReference type="GO" id="GO:0016616">
    <property type="term" value="F:oxidoreductase activity, acting on the CH-OH group of donors, NAD or NADP as acceptor"/>
    <property type="evidence" value="ECO:0007669"/>
    <property type="project" value="InterPro"/>
</dbReference>
<dbReference type="Gene3D" id="3.40.50.720">
    <property type="entry name" value="NAD(P)-binding Rossmann-like Domain"/>
    <property type="match status" value="2"/>
</dbReference>
<evidence type="ECO:0000259" key="4">
    <source>
        <dbReference type="SMART" id="SM00984"/>
    </source>
</evidence>
<feature type="domain" description="UDP-glucose/GDP-mannose dehydrogenase C-terminal" evidence="4">
    <location>
        <begin position="319"/>
        <end position="413"/>
    </location>
</feature>
<dbReference type="PIRSF" id="PIRSF000124">
    <property type="entry name" value="UDPglc_GDPman_dh"/>
    <property type="match status" value="1"/>
</dbReference>
<dbReference type="InterPro" id="IPR036220">
    <property type="entry name" value="UDP-Glc/GDP-Man_DH_C_sf"/>
</dbReference>
<dbReference type="SMART" id="SM00984">
    <property type="entry name" value="UDPG_MGDP_dh_C"/>
    <property type="match status" value="1"/>
</dbReference>
<gene>
    <name evidence="5" type="ORF">F4553_004183</name>
</gene>
<keyword evidence="6" id="KW-1185">Reference proteome</keyword>
<dbReference type="InterPro" id="IPR028359">
    <property type="entry name" value="UDP_ManNAc/GlcNAc_DH"/>
</dbReference>
<dbReference type="InterPro" id="IPR014027">
    <property type="entry name" value="UDP-Glc/GDP-Man_DH_C"/>
</dbReference>
<evidence type="ECO:0000313" key="5">
    <source>
        <dbReference type="EMBL" id="MBB5870804.1"/>
    </source>
</evidence>
<dbReference type="EMBL" id="JACHMN010000002">
    <property type="protein sequence ID" value="MBB5870804.1"/>
    <property type="molecule type" value="Genomic_DNA"/>
</dbReference>
<sequence>MARRVVVIGQGYVGLPLAVRAAEVGFDVVGIDIDEHRVKLLNAGESYIDDIGDARLQAVSGRGTFRASFDFADAAGFDVCVITVPTPLLGDQPDLACVGAAAEAIAPHIRPGSIVVLESTSYPGTTEEMLRPLLEAGSGLLARDGFHLGFSPERIDPGNPHWSFDNTPKVVSGIGPAALAAITEFYAALVQTVVPVSTPRTAELTKLLENTFRAVNIALVNELATVARDLGTDIWEAVGAASSKPFGFLPFTPGPGVGGHCLPIDPRYLSWQVERVTGAPLRMVELADEVNRAMPMHVINRLAAGLAARGRTLCGSRVLLLGLAYKRNSSDLRESPAMEIAHDLFELGVAVHVVEPIAHPDTIPAEFSLVRLDAAEARAADAVLVLTDHDCFDYELVAREAAYVFDTRNRCQGPSVELL</sequence>
<dbReference type="PIRSF" id="PIRSF500136">
    <property type="entry name" value="UDP_ManNAc_DH"/>
    <property type="match status" value="1"/>
</dbReference>
<accession>A0A841BRE3</accession>
<dbReference type="GO" id="GO:0016628">
    <property type="term" value="F:oxidoreductase activity, acting on the CH-CH group of donors, NAD or NADP as acceptor"/>
    <property type="evidence" value="ECO:0007669"/>
    <property type="project" value="InterPro"/>
</dbReference>
<dbReference type="Pfam" id="PF03720">
    <property type="entry name" value="UDPG_MGDP_dh_C"/>
    <property type="match status" value="1"/>
</dbReference>
<keyword evidence="1" id="KW-0560">Oxidoreductase</keyword>
<dbReference type="SUPFAM" id="SSF48179">
    <property type="entry name" value="6-phosphogluconate dehydrogenase C-terminal domain-like"/>
    <property type="match status" value="1"/>
</dbReference>
<evidence type="ECO:0000313" key="6">
    <source>
        <dbReference type="Proteomes" id="UP000587527"/>
    </source>
</evidence>
<dbReference type="RefSeq" id="WP_184838438.1">
    <property type="nucleotide sequence ID" value="NZ_JACHMN010000002.1"/>
</dbReference>
<dbReference type="SUPFAM" id="SSF52413">
    <property type="entry name" value="UDP-glucose/GDP-mannose dehydrogenase C-terminal domain"/>
    <property type="match status" value="1"/>
</dbReference>
<keyword evidence="2" id="KW-0520">NAD</keyword>
<dbReference type="Pfam" id="PF03721">
    <property type="entry name" value="UDPG_MGDP_dh_N"/>
    <property type="match status" value="1"/>
</dbReference>
<dbReference type="PANTHER" id="PTHR43491:SF1">
    <property type="entry name" value="UDP-N-ACETYL-D-MANNOSAMINE DEHYDROGENASE"/>
    <property type="match status" value="1"/>
</dbReference>
<dbReference type="Pfam" id="PF00984">
    <property type="entry name" value="UDPG_MGDP_dh"/>
    <property type="match status" value="1"/>
</dbReference>
<comment type="similarity">
    <text evidence="3">Belongs to the UDP-glucose/GDP-mannose dehydrogenase family.</text>
</comment>
<evidence type="ECO:0000256" key="2">
    <source>
        <dbReference type="ARBA" id="ARBA00023027"/>
    </source>
</evidence>
<dbReference type="GO" id="GO:0051287">
    <property type="term" value="F:NAD binding"/>
    <property type="evidence" value="ECO:0007669"/>
    <property type="project" value="InterPro"/>
</dbReference>
<name>A0A841BRE3_9ACTN</name>
<dbReference type="InterPro" id="IPR036291">
    <property type="entry name" value="NAD(P)-bd_dom_sf"/>
</dbReference>
<protein>
    <submittedName>
        <fullName evidence="5">Nucleotide sugar dehydrogenase</fullName>
    </submittedName>
</protein>
<proteinExistence type="inferred from homology"/>
<organism evidence="5 6">
    <name type="scientific">Allocatelliglobosispora scoriae</name>
    <dbReference type="NCBI Taxonomy" id="643052"/>
    <lineage>
        <taxon>Bacteria</taxon>
        <taxon>Bacillati</taxon>
        <taxon>Actinomycetota</taxon>
        <taxon>Actinomycetes</taxon>
        <taxon>Micromonosporales</taxon>
        <taxon>Micromonosporaceae</taxon>
        <taxon>Allocatelliglobosispora</taxon>
    </lineage>
</organism>
<dbReference type="Proteomes" id="UP000587527">
    <property type="component" value="Unassembled WGS sequence"/>
</dbReference>
<dbReference type="InterPro" id="IPR017476">
    <property type="entry name" value="UDP-Glc/GDP-Man"/>
</dbReference>
<dbReference type="SUPFAM" id="SSF51735">
    <property type="entry name" value="NAD(P)-binding Rossmann-fold domains"/>
    <property type="match status" value="1"/>
</dbReference>
<dbReference type="InterPro" id="IPR001732">
    <property type="entry name" value="UDP-Glc/GDP-Man_DH_N"/>
</dbReference>
<comment type="caution">
    <text evidence="5">The sequence shown here is derived from an EMBL/GenBank/DDBJ whole genome shotgun (WGS) entry which is preliminary data.</text>
</comment>
<dbReference type="InterPro" id="IPR014026">
    <property type="entry name" value="UDP-Glc/GDP-Man_DH_dimer"/>
</dbReference>
<dbReference type="InterPro" id="IPR008927">
    <property type="entry name" value="6-PGluconate_DH-like_C_sf"/>
</dbReference>
<dbReference type="PANTHER" id="PTHR43491">
    <property type="entry name" value="UDP-N-ACETYL-D-MANNOSAMINE DEHYDROGENASE"/>
    <property type="match status" value="1"/>
</dbReference>
<reference evidence="5 6" key="1">
    <citation type="submission" date="2020-08" db="EMBL/GenBank/DDBJ databases">
        <title>Sequencing the genomes of 1000 actinobacteria strains.</title>
        <authorList>
            <person name="Klenk H.-P."/>
        </authorList>
    </citation>
    <scope>NUCLEOTIDE SEQUENCE [LARGE SCALE GENOMIC DNA]</scope>
    <source>
        <strain evidence="5 6">DSM 45362</strain>
    </source>
</reference>